<keyword evidence="2" id="KW-1185">Reference proteome</keyword>
<dbReference type="AlphaFoldDB" id="A0A0P1B2N1"/>
<dbReference type="RefSeq" id="XP_024585080.1">
    <property type="nucleotide sequence ID" value="XM_024719819.1"/>
</dbReference>
<evidence type="ECO:0000313" key="2">
    <source>
        <dbReference type="Proteomes" id="UP000054928"/>
    </source>
</evidence>
<proteinExistence type="predicted"/>
<organism evidence="1 2">
    <name type="scientific">Plasmopara halstedii</name>
    <name type="common">Downy mildew of sunflower</name>
    <dbReference type="NCBI Taxonomy" id="4781"/>
    <lineage>
        <taxon>Eukaryota</taxon>
        <taxon>Sar</taxon>
        <taxon>Stramenopiles</taxon>
        <taxon>Oomycota</taxon>
        <taxon>Peronosporomycetes</taxon>
        <taxon>Peronosporales</taxon>
        <taxon>Peronosporaceae</taxon>
        <taxon>Plasmopara</taxon>
    </lineage>
</organism>
<reference evidence="2" key="1">
    <citation type="submission" date="2014-09" db="EMBL/GenBank/DDBJ databases">
        <authorList>
            <person name="Sharma Rahul"/>
            <person name="Thines Marco"/>
        </authorList>
    </citation>
    <scope>NUCLEOTIDE SEQUENCE [LARGE SCALE GENOMIC DNA]</scope>
</reference>
<dbReference type="EMBL" id="CCYD01003042">
    <property type="protein sequence ID" value="CEG48711.1"/>
    <property type="molecule type" value="Genomic_DNA"/>
</dbReference>
<dbReference type="GeneID" id="36401579"/>
<sequence length="75" mass="8692">MINLQEILRQQKTKGRAIAWSSSYKQVDRYWPSITSVHRQKMTVIIHALEMIGNLRERKGIGGVIFLPRSRDARG</sequence>
<name>A0A0P1B2N1_PLAHL</name>
<evidence type="ECO:0000313" key="1">
    <source>
        <dbReference type="EMBL" id="CEG48711.1"/>
    </source>
</evidence>
<dbReference type="Proteomes" id="UP000054928">
    <property type="component" value="Unassembled WGS sequence"/>
</dbReference>
<accession>A0A0P1B2N1</accession>
<protein>
    <submittedName>
        <fullName evidence="1">Uncharacterized protein</fullName>
    </submittedName>
</protein>